<dbReference type="Proteomes" id="UP000007703">
    <property type="component" value="Unassembled WGS sequence"/>
</dbReference>
<organism evidence="2 3">
    <name type="scientific">Clavispora lusitaniae (strain ATCC 42720)</name>
    <name type="common">Yeast</name>
    <name type="synonym">Candida lusitaniae</name>
    <dbReference type="NCBI Taxonomy" id="306902"/>
    <lineage>
        <taxon>Eukaryota</taxon>
        <taxon>Fungi</taxon>
        <taxon>Dikarya</taxon>
        <taxon>Ascomycota</taxon>
        <taxon>Saccharomycotina</taxon>
        <taxon>Pichiomycetes</taxon>
        <taxon>Metschnikowiaceae</taxon>
        <taxon>Clavispora</taxon>
    </lineage>
</organism>
<keyword evidence="1" id="KW-1133">Transmembrane helix</keyword>
<feature type="transmembrane region" description="Helical" evidence="1">
    <location>
        <begin position="104"/>
        <end position="128"/>
    </location>
</feature>
<feature type="transmembrane region" description="Helical" evidence="1">
    <location>
        <begin position="20"/>
        <end position="44"/>
    </location>
</feature>
<name>C4YBP2_CLAL4</name>
<dbReference type="EMBL" id="CH408083">
    <property type="protein sequence ID" value="EEQ41492.1"/>
    <property type="molecule type" value="Genomic_DNA"/>
</dbReference>
<protein>
    <submittedName>
        <fullName evidence="2">Uncharacterized protein</fullName>
    </submittedName>
</protein>
<reference evidence="2 3" key="1">
    <citation type="journal article" date="2009" name="Nature">
        <title>Evolution of pathogenicity and sexual reproduction in eight Candida genomes.</title>
        <authorList>
            <person name="Butler G."/>
            <person name="Rasmussen M.D."/>
            <person name="Lin M.F."/>
            <person name="Santos M.A."/>
            <person name="Sakthikumar S."/>
            <person name="Munro C.A."/>
            <person name="Rheinbay E."/>
            <person name="Grabherr M."/>
            <person name="Forche A."/>
            <person name="Reedy J.L."/>
            <person name="Agrafioti I."/>
            <person name="Arnaud M.B."/>
            <person name="Bates S."/>
            <person name="Brown A.J."/>
            <person name="Brunke S."/>
            <person name="Costanzo M.C."/>
            <person name="Fitzpatrick D.A."/>
            <person name="de Groot P.W."/>
            <person name="Harris D."/>
            <person name="Hoyer L.L."/>
            <person name="Hube B."/>
            <person name="Klis F.M."/>
            <person name="Kodira C."/>
            <person name="Lennard N."/>
            <person name="Logue M.E."/>
            <person name="Martin R."/>
            <person name="Neiman A.M."/>
            <person name="Nikolaou E."/>
            <person name="Quail M.A."/>
            <person name="Quinn J."/>
            <person name="Santos M.C."/>
            <person name="Schmitzberger F.F."/>
            <person name="Sherlock G."/>
            <person name="Shah P."/>
            <person name="Silverstein K.A."/>
            <person name="Skrzypek M.S."/>
            <person name="Soll D."/>
            <person name="Staggs R."/>
            <person name="Stansfield I."/>
            <person name="Stumpf M.P."/>
            <person name="Sudbery P.E."/>
            <person name="Srikantha T."/>
            <person name="Zeng Q."/>
            <person name="Berman J."/>
            <person name="Berriman M."/>
            <person name="Heitman J."/>
            <person name="Gow N.A."/>
            <person name="Lorenz M.C."/>
            <person name="Birren B.W."/>
            <person name="Kellis M."/>
            <person name="Cuomo C.A."/>
        </authorList>
    </citation>
    <scope>NUCLEOTIDE SEQUENCE [LARGE SCALE GENOMIC DNA]</scope>
    <source>
        <strain evidence="2 3">ATCC 42720</strain>
    </source>
</reference>
<keyword evidence="1" id="KW-0472">Membrane</keyword>
<sequence length="192" mass="21368">MAGSMCDMQVRGRNGISLGLFLASFFAAVCWCLCGGVMACWHHLSASAWLGSGWKCWGCGDKPAYSLNCRAIMHSFPRFHARFHVEKCRMSSLTLSHVGTLTSLMLSLVAHAPLHQLLSTIVFVRLYFCHRRSSHVPRSNTPHSLPRVGIVRLALSNSVMNVSHQTMGSCKPWLHHCVMSIRHFHALARNVA</sequence>
<dbReference type="VEuPathDB" id="FungiDB:CLUG_05620"/>
<proteinExistence type="predicted"/>
<evidence type="ECO:0000313" key="2">
    <source>
        <dbReference type="EMBL" id="EEQ41492.1"/>
    </source>
</evidence>
<dbReference type="InParanoid" id="C4YBP2"/>
<keyword evidence="1" id="KW-0812">Transmembrane</keyword>
<accession>C4YBP2</accession>
<evidence type="ECO:0000256" key="1">
    <source>
        <dbReference type="SAM" id="Phobius"/>
    </source>
</evidence>
<evidence type="ECO:0000313" key="3">
    <source>
        <dbReference type="Proteomes" id="UP000007703"/>
    </source>
</evidence>
<dbReference type="HOGENOM" id="CLU_1415017_0_0_1"/>
<dbReference type="KEGG" id="clu:CLUG_05620"/>
<dbReference type="AlphaFoldDB" id="C4YBP2"/>
<gene>
    <name evidence="2" type="ORF">CLUG_05620</name>
</gene>